<dbReference type="GO" id="GO:0031625">
    <property type="term" value="F:ubiquitin protein ligase binding"/>
    <property type="evidence" value="ECO:0007669"/>
    <property type="project" value="InterPro"/>
</dbReference>
<dbReference type="GO" id="GO:0019005">
    <property type="term" value="C:SCF ubiquitin ligase complex"/>
    <property type="evidence" value="ECO:0007669"/>
    <property type="project" value="UniProtKB-ARBA"/>
</dbReference>
<dbReference type="RefSeq" id="XP_031855750.1">
    <property type="nucleotide sequence ID" value="XM_031999859.1"/>
</dbReference>
<dbReference type="SMART" id="SM00884">
    <property type="entry name" value="Cullin_Nedd8"/>
    <property type="match status" value="1"/>
</dbReference>
<protein>
    <recommendedName>
        <fullName evidence="7">Cullin family profile domain-containing protein</fullName>
    </recommendedName>
</protein>
<evidence type="ECO:0000256" key="3">
    <source>
        <dbReference type="ARBA" id="ARBA00022843"/>
    </source>
</evidence>
<accession>A0A5E8C5R4</accession>
<dbReference type="Gene3D" id="1.10.10.10">
    <property type="entry name" value="Winged helix-like DNA-binding domain superfamily/Winged helix DNA-binding domain"/>
    <property type="match status" value="2"/>
</dbReference>
<dbReference type="InterPro" id="IPR016157">
    <property type="entry name" value="Cullin_CS"/>
</dbReference>
<dbReference type="AlphaFoldDB" id="A0A5E8C5R4"/>
<dbReference type="InterPro" id="IPR036390">
    <property type="entry name" value="WH_DNA-bd_sf"/>
</dbReference>
<dbReference type="SUPFAM" id="SSF74788">
    <property type="entry name" value="Cullin repeat-like"/>
    <property type="match status" value="1"/>
</dbReference>
<dbReference type="Proteomes" id="UP000398389">
    <property type="component" value="Unassembled WGS sequence"/>
</dbReference>
<keyword evidence="9" id="KW-1185">Reference proteome</keyword>
<dbReference type="SUPFAM" id="SSF75632">
    <property type="entry name" value="Cullin homology domain"/>
    <property type="match status" value="1"/>
</dbReference>
<feature type="region of interest" description="Disordered" evidence="6">
    <location>
        <begin position="653"/>
        <end position="682"/>
    </location>
</feature>
<dbReference type="FunFam" id="1.20.1310.10:FF:000002">
    <property type="entry name" value="cullin-3 isoform X1"/>
    <property type="match status" value="1"/>
</dbReference>
<proteinExistence type="inferred from homology"/>
<keyword evidence="3" id="KW-0832">Ubl conjugation</keyword>
<dbReference type="SMART" id="SM00182">
    <property type="entry name" value="CULLIN"/>
    <property type="match status" value="1"/>
</dbReference>
<feature type="domain" description="Cullin family profile" evidence="7">
    <location>
        <begin position="411"/>
        <end position="643"/>
    </location>
</feature>
<sequence length="806" mass="91458">MTQGLPFPAANDIDETWNFIKYGVDKILIQDINQGIEPSLYMNVYTAIHNFCVQPNSSHTNAGTVSRGAALIGADIYNHLAEYLTAHLTETLNNSTIYNDENLVDYYIRKWDRYVIGSRYLNNIFSYLNRHWVKREREEGHRHIHDINTLCLIRWKEDLFNPIHSRLIGAVLDLINKQRDGETVPTQHIRAVVQSCVALGLDENNTKKTNLTVYRSFFEAQFIESTAAYYSKESSEFLQTMGVVEYLKKASDRLREESGRITMYLRPESEEILRSTCVQVLVSSHSEEIQEQFFPLLKGDRESDLKLMFYLLESVPGGLIPLQKNLFSYVKEQGLAAVDALVAGSKEAPASSIDTQAYIDTLQRIHSKYTNLVQAAFNSHSDMQKSLDDACRYYINNNSVTNKPAKGRAIKTPDLLARYCDTLLRKSSKNADGASNDAYLDGAMTIFQYVDEKDAFEKAYSRTLARRLVHGTSLSQDAETNMITKLKGICGSDYTNKLQRMFQDMSVSTEMHDQFKEYLDNADVKPVGDFTPYVLAESFWPLPPFNSQFNLPPELTVIKDKFTSYYNGKHTGRKLQWLWNFSKGELKANISKSSKVGFTLMVSMVQMAILLPFNDALEYTIEQLKDITLLDDDFLKGSLTILLKARILFMSGGNGSSSGSGKPSSADGDAMDVDEAGSASKKKTSGATIDEALVAAPGTKYRLNTDFKSKKMRINLNLPLKNDQKKEAEDTQKSLVDDRRMFLDACIVRIMKARQELSHVHLIQETIDQSSKRFVPSVTDIKKCIESLIEREYLQRVDEKTYRYLA</sequence>
<evidence type="ECO:0000256" key="2">
    <source>
        <dbReference type="ARBA" id="ARBA00022499"/>
    </source>
</evidence>
<dbReference type="InterPro" id="IPR045093">
    <property type="entry name" value="Cullin"/>
</dbReference>
<gene>
    <name evidence="8" type="ORF">SAPINGB_P005144</name>
</gene>
<comment type="similarity">
    <text evidence="1 4 5">Belongs to the cullin family.</text>
</comment>
<evidence type="ECO:0000256" key="6">
    <source>
        <dbReference type="SAM" id="MobiDB-lite"/>
    </source>
</evidence>
<dbReference type="PROSITE" id="PS50069">
    <property type="entry name" value="CULLIN_2"/>
    <property type="match status" value="1"/>
</dbReference>
<dbReference type="Gene3D" id="1.20.1310.10">
    <property type="entry name" value="Cullin Repeats"/>
    <property type="match status" value="4"/>
</dbReference>
<dbReference type="Pfam" id="PF26557">
    <property type="entry name" value="Cullin_AB"/>
    <property type="match status" value="1"/>
</dbReference>
<organism evidence="8 9">
    <name type="scientific">Magnusiomyces paraingens</name>
    <dbReference type="NCBI Taxonomy" id="2606893"/>
    <lineage>
        <taxon>Eukaryota</taxon>
        <taxon>Fungi</taxon>
        <taxon>Dikarya</taxon>
        <taxon>Ascomycota</taxon>
        <taxon>Saccharomycotina</taxon>
        <taxon>Dipodascomycetes</taxon>
        <taxon>Dipodascales</taxon>
        <taxon>Dipodascaceae</taxon>
        <taxon>Magnusiomyces</taxon>
    </lineage>
</organism>
<name>A0A5E8C5R4_9ASCO</name>
<dbReference type="FunFam" id="1.20.1310.10:FF:000001">
    <property type="entry name" value="Cullin 3"/>
    <property type="match status" value="1"/>
</dbReference>
<dbReference type="InterPro" id="IPR016159">
    <property type="entry name" value="Cullin_repeat-like_dom_sf"/>
</dbReference>
<dbReference type="Pfam" id="PF10557">
    <property type="entry name" value="Cullin_Nedd8"/>
    <property type="match status" value="1"/>
</dbReference>
<dbReference type="GO" id="GO:0031146">
    <property type="term" value="P:SCF-dependent proteasomal ubiquitin-dependent protein catabolic process"/>
    <property type="evidence" value="ECO:0007669"/>
    <property type="project" value="UniProtKB-ARBA"/>
</dbReference>
<dbReference type="PANTHER" id="PTHR11932">
    <property type="entry name" value="CULLIN"/>
    <property type="match status" value="1"/>
</dbReference>
<dbReference type="Pfam" id="PF00888">
    <property type="entry name" value="Cullin"/>
    <property type="match status" value="1"/>
</dbReference>
<dbReference type="FunFam" id="1.10.10.10:FF:000014">
    <property type="entry name" value="Cullin 1"/>
    <property type="match status" value="1"/>
</dbReference>
<dbReference type="SUPFAM" id="SSF46785">
    <property type="entry name" value="Winged helix' DNA-binding domain"/>
    <property type="match status" value="1"/>
</dbReference>
<dbReference type="InterPro" id="IPR036388">
    <property type="entry name" value="WH-like_DNA-bd_sf"/>
</dbReference>
<evidence type="ECO:0000256" key="4">
    <source>
        <dbReference type="PROSITE-ProRule" id="PRU00330"/>
    </source>
</evidence>
<dbReference type="Gene3D" id="4.10.1030.10">
    <property type="entry name" value="Ring Box Chain A, domain 5"/>
    <property type="match status" value="1"/>
</dbReference>
<keyword evidence="2" id="KW-1017">Isopeptide bond</keyword>
<dbReference type="FunFam" id="1.20.1310.10:FF:000029">
    <property type="entry name" value="Cullin homolog 1"/>
    <property type="match status" value="1"/>
</dbReference>
<evidence type="ECO:0000256" key="1">
    <source>
        <dbReference type="ARBA" id="ARBA00006019"/>
    </source>
</evidence>
<reference evidence="8 9" key="1">
    <citation type="submission" date="2019-09" db="EMBL/GenBank/DDBJ databases">
        <authorList>
            <person name="Brejova B."/>
        </authorList>
    </citation>
    <scope>NUCLEOTIDE SEQUENCE [LARGE SCALE GENOMIC DNA]</scope>
</reference>
<dbReference type="InterPro" id="IPR059120">
    <property type="entry name" value="Cullin-like_AB"/>
</dbReference>
<dbReference type="EMBL" id="CABVLU010000004">
    <property type="protein sequence ID" value="VVT56546.1"/>
    <property type="molecule type" value="Genomic_DNA"/>
</dbReference>
<dbReference type="InterPro" id="IPR016158">
    <property type="entry name" value="Cullin_homology"/>
</dbReference>
<dbReference type="OrthoDB" id="27073at2759"/>
<dbReference type="GeneID" id="43583959"/>
<evidence type="ECO:0000313" key="8">
    <source>
        <dbReference type="EMBL" id="VVT56546.1"/>
    </source>
</evidence>
<evidence type="ECO:0000313" key="9">
    <source>
        <dbReference type="Proteomes" id="UP000398389"/>
    </source>
</evidence>
<dbReference type="InterPro" id="IPR036317">
    <property type="entry name" value="Cullin_homology_sf"/>
</dbReference>
<dbReference type="InterPro" id="IPR019559">
    <property type="entry name" value="Cullin_neddylation_domain"/>
</dbReference>
<dbReference type="PROSITE" id="PS01256">
    <property type="entry name" value="CULLIN_1"/>
    <property type="match status" value="1"/>
</dbReference>
<dbReference type="InterPro" id="IPR001373">
    <property type="entry name" value="Cullin_N"/>
</dbReference>
<evidence type="ECO:0000256" key="5">
    <source>
        <dbReference type="RuleBase" id="RU003829"/>
    </source>
</evidence>
<evidence type="ECO:0000259" key="7">
    <source>
        <dbReference type="PROSITE" id="PS50069"/>
    </source>
</evidence>